<dbReference type="InterPro" id="IPR005846">
    <property type="entry name" value="A-D-PHexomutase_a/b/a-III"/>
</dbReference>
<evidence type="ECO:0000256" key="5">
    <source>
        <dbReference type="ARBA" id="ARBA00022842"/>
    </source>
</evidence>
<keyword evidence="3" id="KW-0597">Phosphoprotein</keyword>
<feature type="domain" description="Alpha-D-phosphohexomutase alpha/beta/alpha" evidence="9">
    <location>
        <begin position="229"/>
        <end position="329"/>
    </location>
</feature>
<dbReference type="PANTHER" id="PTHR45745:SF1">
    <property type="entry name" value="PHOSPHOGLUCOMUTASE 2B-RELATED"/>
    <property type="match status" value="1"/>
</dbReference>
<evidence type="ECO:0000256" key="4">
    <source>
        <dbReference type="ARBA" id="ARBA00022723"/>
    </source>
</evidence>
<evidence type="ECO:0000256" key="3">
    <source>
        <dbReference type="ARBA" id="ARBA00022553"/>
    </source>
</evidence>
<keyword evidence="5 7" id="KW-0460">Magnesium</keyword>
<comment type="cofactor">
    <cofactor evidence="1">
        <name>Mg(2+)</name>
        <dbReference type="ChEBI" id="CHEBI:18420"/>
    </cofactor>
</comment>
<evidence type="ECO:0000259" key="8">
    <source>
        <dbReference type="Pfam" id="PF02878"/>
    </source>
</evidence>
<dbReference type="RefSeq" id="WP_252853258.1">
    <property type="nucleotide sequence ID" value="NZ_JAMXLR010000051.1"/>
</dbReference>
<evidence type="ECO:0000259" key="10">
    <source>
        <dbReference type="Pfam" id="PF02880"/>
    </source>
</evidence>
<proteinExistence type="inferred from homology"/>
<dbReference type="EMBL" id="JAMXLR010000051">
    <property type="protein sequence ID" value="MCO6045148.1"/>
    <property type="molecule type" value="Genomic_DNA"/>
</dbReference>
<organism evidence="11 12">
    <name type="scientific">Aeoliella straminimaris</name>
    <dbReference type="NCBI Taxonomy" id="2954799"/>
    <lineage>
        <taxon>Bacteria</taxon>
        <taxon>Pseudomonadati</taxon>
        <taxon>Planctomycetota</taxon>
        <taxon>Planctomycetia</taxon>
        <taxon>Pirellulales</taxon>
        <taxon>Lacipirellulaceae</taxon>
        <taxon>Aeoliella</taxon>
    </lineage>
</organism>
<protein>
    <submittedName>
        <fullName evidence="11">Phospho-sugar mutase</fullName>
    </submittedName>
</protein>
<dbReference type="InterPro" id="IPR005845">
    <property type="entry name" value="A-D-PHexomutase_a/b/a-II"/>
</dbReference>
<dbReference type="Pfam" id="PF02879">
    <property type="entry name" value="PGM_PMM_II"/>
    <property type="match status" value="1"/>
</dbReference>
<name>A0A9X2JI00_9BACT</name>
<comment type="similarity">
    <text evidence="2 7">Belongs to the phosphohexose mutase family.</text>
</comment>
<evidence type="ECO:0000313" key="11">
    <source>
        <dbReference type="EMBL" id="MCO6045148.1"/>
    </source>
</evidence>
<evidence type="ECO:0000313" key="12">
    <source>
        <dbReference type="Proteomes" id="UP001155241"/>
    </source>
</evidence>
<dbReference type="Gene3D" id="3.40.120.10">
    <property type="entry name" value="Alpha-D-Glucose-1,6-Bisphosphate, subunit A, domain 3"/>
    <property type="match status" value="3"/>
</dbReference>
<dbReference type="SUPFAM" id="SSF55957">
    <property type="entry name" value="Phosphoglucomutase, C-terminal domain"/>
    <property type="match status" value="1"/>
</dbReference>
<feature type="domain" description="Alpha-D-phosphohexomutase alpha/beta/alpha" evidence="8">
    <location>
        <begin position="65"/>
        <end position="204"/>
    </location>
</feature>
<dbReference type="GO" id="GO:0006166">
    <property type="term" value="P:purine ribonucleoside salvage"/>
    <property type="evidence" value="ECO:0007669"/>
    <property type="project" value="TreeGrafter"/>
</dbReference>
<evidence type="ECO:0000256" key="1">
    <source>
        <dbReference type="ARBA" id="ARBA00001946"/>
    </source>
</evidence>
<reference evidence="11" key="1">
    <citation type="submission" date="2022-06" db="EMBL/GenBank/DDBJ databases">
        <title>Aeoliella straminimaris, a novel planctomycete from sediments.</title>
        <authorList>
            <person name="Vitorino I.R."/>
            <person name="Lage O.M."/>
        </authorList>
    </citation>
    <scope>NUCLEOTIDE SEQUENCE</scope>
    <source>
        <strain evidence="11">ICT_H6.2</strain>
    </source>
</reference>
<dbReference type="GO" id="GO:0008973">
    <property type="term" value="F:phosphopentomutase activity"/>
    <property type="evidence" value="ECO:0007669"/>
    <property type="project" value="TreeGrafter"/>
</dbReference>
<dbReference type="Proteomes" id="UP001155241">
    <property type="component" value="Unassembled WGS sequence"/>
</dbReference>
<keyword evidence="12" id="KW-1185">Reference proteome</keyword>
<keyword evidence="4 7" id="KW-0479">Metal-binding</keyword>
<keyword evidence="6" id="KW-0413">Isomerase</keyword>
<dbReference type="InterPro" id="IPR036900">
    <property type="entry name" value="A-D-PHexomutase_C_sf"/>
</dbReference>
<dbReference type="Pfam" id="PF02880">
    <property type="entry name" value="PGM_PMM_III"/>
    <property type="match status" value="1"/>
</dbReference>
<dbReference type="InterPro" id="IPR005844">
    <property type="entry name" value="A-D-PHexomutase_a/b/a-I"/>
</dbReference>
<comment type="caution">
    <text evidence="11">The sequence shown here is derived from an EMBL/GenBank/DDBJ whole genome shotgun (WGS) entry which is preliminary data.</text>
</comment>
<evidence type="ECO:0000256" key="7">
    <source>
        <dbReference type="RuleBase" id="RU004326"/>
    </source>
</evidence>
<dbReference type="SUPFAM" id="SSF53738">
    <property type="entry name" value="Phosphoglucomutase, first 3 domains"/>
    <property type="match status" value="3"/>
</dbReference>
<gene>
    <name evidence="11" type="ORF">NG895_14650</name>
</gene>
<accession>A0A9X2JI00</accession>
<sequence length="597" mass="65578">MSDQALLDAIESATKAEKITPTAATHIREWLTEPKYADYADQVAEHIKDEKWQALDDAFWTIIPFGTGGRRGRMYPIGSNAINDRTIGESAQGLADYVKETLGEGADLSCAIARDTRHRSEDFARLCAEIMVAAGFKVYFLSGYRSTPELSFTVRYKNCSCGIMVTASHNPPSDNAVKVYWSSGAQVLPPHDKGIIDRVMNTQEIRRADFDEAEKAGQIVRCEEEVDRAFIDAVLQQATPGPRDLKVLYSPLHGVGATCVVPALERDGFENVEVFALQSEPSGDFPNVPGHVSNPENPQVFDAIIGHAMNTGADLCLATDPDCDRIGLAAPLTLEAGSDWRTLTGNQIGALLSDYVCETRKLTPEKFQVTTLVTTKLIERIGTSYNIKTVSDLLVGFKWIAQAIDAGGPENFLYGTEESHGYMSGTHVRDKDGAVASMLACELAAKLKSEGKTLHEKLDDLFWQHGVHAEKTISVMMPGSDGMARMKEVMAAFRSNPPETIGGFDVVQRRDYLQNITTKKNGTTEPLPEPKGDLVILELSADGNYIACRPSGTEPKIKFYMFAYTPAEMLHDLEDTKSTLDARLSEFEEDLRKFAGV</sequence>
<dbReference type="CDD" id="cd05799">
    <property type="entry name" value="PGM2"/>
    <property type="match status" value="1"/>
</dbReference>
<dbReference type="InterPro" id="IPR016066">
    <property type="entry name" value="A-D-PHexomutase_CS"/>
</dbReference>
<dbReference type="Pfam" id="PF02878">
    <property type="entry name" value="PGM_PMM_I"/>
    <property type="match status" value="1"/>
</dbReference>
<evidence type="ECO:0000256" key="6">
    <source>
        <dbReference type="ARBA" id="ARBA00023235"/>
    </source>
</evidence>
<dbReference type="AlphaFoldDB" id="A0A9X2JI00"/>
<feature type="domain" description="Alpha-D-phosphohexomutase alpha/beta/alpha" evidence="10">
    <location>
        <begin position="344"/>
        <end position="461"/>
    </location>
</feature>
<dbReference type="GO" id="GO:0005975">
    <property type="term" value="P:carbohydrate metabolic process"/>
    <property type="evidence" value="ECO:0007669"/>
    <property type="project" value="InterPro"/>
</dbReference>
<dbReference type="GO" id="GO:0000287">
    <property type="term" value="F:magnesium ion binding"/>
    <property type="evidence" value="ECO:0007669"/>
    <property type="project" value="InterPro"/>
</dbReference>
<dbReference type="PANTHER" id="PTHR45745">
    <property type="entry name" value="PHOSPHOMANNOMUTASE 45A"/>
    <property type="match status" value="1"/>
</dbReference>
<dbReference type="PROSITE" id="PS00710">
    <property type="entry name" value="PGM_PMM"/>
    <property type="match status" value="1"/>
</dbReference>
<evidence type="ECO:0000259" key="9">
    <source>
        <dbReference type="Pfam" id="PF02879"/>
    </source>
</evidence>
<dbReference type="InterPro" id="IPR016055">
    <property type="entry name" value="A-D-PHexomutase_a/b/a-I/II/III"/>
</dbReference>
<evidence type="ECO:0000256" key="2">
    <source>
        <dbReference type="ARBA" id="ARBA00010231"/>
    </source>
</evidence>